<name>A0ABV7UGM1_9HYPH</name>
<dbReference type="RefSeq" id="WP_191321240.1">
    <property type="nucleotide sequence ID" value="NZ_BNCG01000054.1"/>
</dbReference>
<dbReference type="Gene3D" id="1.10.10.10">
    <property type="entry name" value="Winged helix-like DNA-binding domain superfamily/Winged helix DNA-binding domain"/>
    <property type="match status" value="1"/>
</dbReference>
<dbReference type="InterPro" id="IPR036390">
    <property type="entry name" value="WH_DNA-bd_sf"/>
</dbReference>
<proteinExistence type="predicted"/>
<reference evidence="6" key="1">
    <citation type="journal article" date="2019" name="Int. J. Syst. Evol. Microbiol.">
        <title>The Global Catalogue of Microorganisms (GCM) 10K type strain sequencing project: providing services to taxonomists for standard genome sequencing and annotation.</title>
        <authorList>
            <consortium name="The Broad Institute Genomics Platform"/>
            <consortium name="The Broad Institute Genome Sequencing Center for Infectious Disease"/>
            <person name="Wu L."/>
            <person name="Ma J."/>
        </authorList>
    </citation>
    <scope>NUCLEOTIDE SEQUENCE [LARGE SCALE GENOMIC DNA]</scope>
    <source>
        <strain evidence="6">KCTC 42282</strain>
    </source>
</reference>
<dbReference type="PANTHER" id="PTHR42756">
    <property type="entry name" value="TRANSCRIPTIONAL REGULATOR, MARR"/>
    <property type="match status" value="1"/>
</dbReference>
<evidence type="ECO:0000256" key="1">
    <source>
        <dbReference type="ARBA" id="ARBA00023015"/>
    </source>
</evidence>
<keyword evidence="3" id="KW-0804">Transcription</keyword>
<evidence type="ECO:0000313" key="5">
    <source>
        <dbReference type="EMBL" id="MFC3637701.1"/>
    </source>
</evidence>
<evidence type="ECO:0000313" key="6">
    <source>
        <dbReference type="Proteomes" id="UP001595704"/>
    </source>
</evidence>
<dbReference type="EMBL" id="JBHRYC010000045">
    <property type="protein sequence ID" value="MFC3637701.1"/>
    <property type="molecule type" value="Genomic_DNA"/>
</dbReference>
<keyword evidence="6" id="KW-1185">Reference proteome</keyword>
<dbReference type="Pfam" id="PF12802">
    <property type="entry name" value="MarR_2"/>
    <property type="match status" value="1"/>
</dbReference>
<dbReference type="InterPro" id="IPR000835">
    <property type="entry name" value="HTH_MarR-typ"/>
</dbReference>
<sequence length="166" mass="19363">MLDKPTYPDQEKSCLHCSEGTLRRTMDLIFYAHMELADRADQVLADYKLGRPHHRVLYFVVQRPGITVNELLSTLRITNQAFSRTINQLVQMNLVEQRMGNGDRRYRCHYPTKEGVELSQRLSQLQYEHVSECLKDVPMGDLGLFWDVLLRLVREQDRAWITPTGG</sequence>
<feature type="domain" description="HTH marR-type" evidence="4">
    <location>
        <begin position="19"/>
        <end position="154"/>
    </location>
</feature>
<organism evidence="5 6">
    <name type="scientific">Camelimonas fluminis</name>
    <dbReference type="NCBI Taxonomy" id="1576911"/>
    <lineage>
        <taxon>Bacteria</taxon>
        <taxon>Pseudomonadati</taxon>
        <taxon>Pseudomonadota</taxon>
        <taxon>Alphaproteobacteria</taxon>
        <taxon>Hyphomicrobiales</taxon>
        <taxon>Chelatococcaceae</taxon>
        <taxon>Camelimonas</taxon>
    </lineage>
</organism>
<evidence type="ECO:0000256" key="2">
    <source>
        <dbReference type="ARBA" id="ARBA00023125"/>
    </source>
</evidence>
<dbReference type="Proteomes" id="UP001595704">
    <property type="component" value="Unassembled WGS sequence"/>
</dbReference>
<protein>
    <submittedName>
        <fullName evidence="5">MarR family winged helix-turn-helix transcriptional regulator</fullName>
    </submittedName>
</protein>
<dbReference type="SMART" id="SM00347">
    <property type="entry name" value="HTH_MARR"/>
    <property type="match status" value="1"/>
</dbReference>
<dbReference type="PROSITE" id="PS50995">
    <property type="entry name" value="HTH_MARR_2"/>
    <property type="match status" value="1"/>
</dbReference>
<comment type="caution">
    <text evidence="5">The sequence shown here is derived from an EMBL/GenBank/DDBJ whole genome shotgun (WGS) entry which is preliminary data.</text>
</comment>
<evidence type="ECO:0000256" key="3">
    <source>
        <dbReference type="ARBA" id="ARBA00023163"/>
    </source>
</evidence>
<accession>A0ABV7UGM1</accession>
<dbReference type="SUPFAM" id="SSF46785">
    <property type="entry name" value="Winged helix' DNA-binding domain"/>
    <property type="match status" value="1"/>
</dbReference>
<keyword evidence="2" id="KW-0238">DNA-binding</keyword>
<gene>
    <name evidence="5" type="ORF">ACFONL_09990</name>
</gene>
<evidence type="ECO:0000259" key="4">
    <source>
        <dbReference type="PROSITE" id="PS50995"/>
    </source>
</evidence>
<dbReference type="InterPro" id="IPR036388">
    <property type="entry name" value="WH-like_DNA-bd_sf"/>
</dbReference>
<keyword evidence="1" id="KW-0805">Transcription regulation</keyword>
<dbReference type="PANTHER" id="PTHR42756:SF1">
    <property type="entry name" value="TRANSCRIPTIONAL REPRESSOR OF EMRAB OPERON"/>
    <property type="match status" value="1"/>
</dbReference>